<evidence type="ECO:0000259" key="4">
    <source>
        <dbReference type="PROSITE" id="PS50893"/>
    </source>
</evidence>
<dbReference type="RefSeq" id="WP_012874409.1">
    <property type="nucleotide sequence ID" value="NC_013525.1"/>
</dbReference>
<feature type="compositionally biased region" description="Basic and acidic residues" evidence="3">
    <location>
        <begin position="276"/>
        <end position="286"/>
    </location>
</feature>
<dbReference type="InterPro" id="IPR027417">
    <property type="entry name" value="P-loop_NTPase"/>
</dbReference>
<dbReference type="eggNOG" id="COG0488">
    <property type="taxonomic scope" value="Bacteria"/>
</dbReference>
<dbReference type="GO" id="GO:0016887">
    <property type="term" value="F:ATP hydrolysis activity"/>
    <property type="evidence" value="ECO:0007669"/>
    <property type="project" value="InterPro"/>
</dbReference>
<dbReference type="AlphaFoldDB" id="D1CEL8"/>
<dbReference type="PROSITE" id="PS50893">
    <property type="entry name" value="ABC_TRANSPORTER_2"/>
    <property type="match status" value="2"/>
</dbReference>
<accession>D1CEL8</accession>
<sequence length="552" mass="62067">MLKVSNISKSYDGHVVLQDISFVVSSGEHIGLLGANGSGKSTLLRLIAGLEAPDTGSIWIDPNSRVAYLPQYPESDLELTVKESIDKALGGLYAVEEQISEIERKLSYTDHASIEDLLDQYTKLREMFDLLGGYELEAKVDAVLKGLRFDGELDTPVSHLSGGNKTKLSIAKVILSDANLLLLDEPTNYLDLSSLLWLEEFLSKSSKSYIVVSHDRRFLDKTVESILELDKRTHSIRTWPGNYTAYNRLSTMEKAKALERYQDFKAETERIQQDIRRTKEQAKSTESKTNSDTARRLAKKVAAKAKARERRLERYLEENKVERPPREWSLDLRDLGKEAIDDNRTILDIQGLTVEFDGKRVIDNLSLHLRGRDRVAILGPNGSGKSTLLKSILGLVPYKGRITIGQGVRIGYISQDLLEVSGDERVIDIFRSRVSMHEVDARNYLHKFLFQGDEAIRPASHLSYGQRIKLALALITASAANFLVLDEPTSHIDMPAIESLEESLSSYTGPLLLVSHDRYFLKEVGVNRLEVICNGKLITYSSLEEYEEVLHG</sequence>
<evidence type="ECO:0000256" key="3">
    <source>
        <dbReference type="SAM" id="MobiDB-lite"/>
    </source>
</evidence>
<evidence type="ECO:0000313" key="5">
    <source>
        <dbReference type="EMBL" id="ACZ41374.1"/>
    </source>
</evidence>
<keyword evidence="1" id="KW-0547">Nucleotide-binding</keyword>
<feature type="domain" description="ABC transporter" evidence="4">
    <location>
        <begin position="347"/>
        <end position="552"/>
    </location>
</feature>
<name>D1CEL8_THET1</name>
<dbReference type="InterPro" id="IPR017871">
    <property type="entry name" value="ABC_transporter-like_CS"/>
</dbReference>
<dbReference type="EMBL" id="CP001825">
    <property type="protein sequence ID" value="ACZ41374.1"/>
    <property type="molecule type" value="Genomic_DNA"/>
</dbReference>
<proteinExistence type="predicted"/>
<keyword evidence="6" id="KW-1185">Reference proteome</keyword>
<dbReference type="Gene3D" id="3.40.50.300">
    <property type="entry name" value="P-loop containing nucleotide triphosphate hydrolases"/>
    <property type="match status" value="2"/>
</dbReference>
<dbReference type="InterPro" id="IPR003593">
    <property type="entry name" value="AAA+_ATPase"/>
</dbReference>
<organism evidence="5 6">
    <name type="scientific">Thermobaculum terrenum (strain ATCC BAA-798 / CCMEE 7001 / YNP1)</name>
    <dbReference type="NCBI Taxonomy" id="525904"/>
    <lineage>
        <taxon>Bacteria</taxon>
        <taxon>Bacillati</taxon>
        <taxon>Chloroflexota</taxon>
        <taxon>Chloroflexia</taxon>
        <taxon>Candidatus Thermobaculales</taxon>
        <taxon>Candidatus Thermobaculaceae</taxon>
        <taxon>Thermobaculum</taxon>
    </lineage>
</organism>
<dbReference type="SMART" id="SM00382">
    <property type="entry name" value="AAA"/>
    <property type="match status" value="2"/>
</dbReference>
<dbReference type="FunFam" id="3.40.50.300:FF:000011">
    <property type="entry name" value="Putative ABC transporter ATP-binding component"/>
    <property type="match status" value="1"/>
</dbReference>
<reference evidence="6" key="1">
    <citation type="journal article" date="2010" name="Stand. Genomic Sci.">
        <title>Complete genome sequence of 'Thermobaculum terrenum' type strain (YNP1).</title>
        <authorList>
            <person name="Kiss H."/>
            <person name="Cleland D."/>
            <person name="Lapidus A."/>
            <person name="Lucas S."/>
            <person name="Glavina Del Rio T."/>
            <person name="Nolan M."/>
            <person name="Tice H."/>
            <person name="Han C."/>
            <person name="Goodwin L."/>
            <person name="Pitluck S."/>
            <person name="Liolios K."/>
            <person name="Ivanova N."/>
            <person name="Mavromatis K."/>
            <person name="Ovchinnikova G."/>
            <person name="Pati A."/>
            <person name="Chen A."/>
            <person name="Palaniappan K."/>
            <person name="Land M."/>
            <person name="Hauser L."/>
            <person name="Chang Y."/>
            <person name="Jeffries C."/>
            <person name="Lu M."/>
            <person name="Brettin T."/>
            <person name="Detter J."/>
            <person name="Goker M."/>
            <person name="Tindall B."/>
            <person name="Beck B."/>
            <person name="McDermott T."/>
            <person name="Woyke T."/>
            <person name="Bristow J."/>
            <person name="Eisen J."/>
            <person name="Markowitz V."/>
            <person name="Hugenholtz P."/>
            <person name="Kyrpides N."/>
            <person name="Klenk H."/>
            <person name="Cheng J."/>
        </authorList>
    </citation>
    <scope>NUCLEOTIDE SEQUENCE [LARGE SCALE GENOMIC DNA]</scope>
    <source>
        <strain evidence="6">ATCC BAA-798 / YNP1</strain>
    </source>
</reference>
<dbReference type="NCBIfam" id="NF000355">
    <property type="entry name" value="ribo_prot_ABC_F"/>
    <property type="match status" value="1"/>
</dbReference>
<dbReference type="PANTHER" id="PTHR42855:SF2">
    <property type="entry name" value="DRUG RESISTANCE ABC TRANSPORTER,ATP-BINDING PROTEIN"/>
    <property type="match status" value="1"/>
</dbReference>
<feature type="domain" description="ABC transporter" evidence="4">
    <location>
        <begin position="2"/>
        <end position="265"/>
    </location>
</feature>
<dbReference type="InterPro" id="IPR051309">
    <property type="entry name" value="ABCF_ATPase"/>
</dbReference>
<gene>
    <name evidence="5" type="ordered locus">Tter_0453</name>
</gene>
<dbReference type="GO" id="GO:0005524">
    <property type="term" value="F:ATP binding"/>
    <property type="evidence" value="ECO:0007669"/>
    <property type="project" value="UniProtKB-KW"/>
</dbReference>
<dbReference type="InterPro" id="IPR003439">
    <property type="entry name" value="ABC_transporter-like_ATP-bd"/>
</dbReference>
<evidence type="ECO:0000313" key="6">
    <source>
        <dbReference type="Proteomes" id="UP000000323"/>
    </source>
</evidence>
<dbReference type="Proteomes" id="UP000000323">
    <property type="component" value="Chromosome 1"/>
</dbReference>
<dbReference type="KEGG" id="ttr:Tter_0453"/>
<dbReference type="HOGENOM" id="CLU_000604_36_0_0"/>
<dbReference type="Pfam" id="PF00005">
    <property type="entry name" value="ABC_tran"/>
    <property type="match status" value="2"/>
</dbReference>
<dbReference type="SUPFAM" id="SSF52540">
    <property type="entry name" value="P-loop containing nucleoside triphosphate hydrolases"/>
    <property type="match status" value="2"/>
</dbReference>
<dbReference type="STRING" id="525904.Tter_0453"/>
<dbReference type="PANTHER" id="PTHR42855">
    <property type="entry name" value="ABC TRANSPORTER ATP-BINDING SUBUNIT"/>
    <property type="match status" value="1"/>
</dbReference>
<protein>
    <submittedName>
        <fullName evidence="5">ABC transporter related protein</fullName>
    </submittedName>
</protein>
<feature type="region of interest" description="Disordered" evidence="3">
    <location>
        <begin position="276"/>
        <end position="296"/>
    </location>
</feature>
<dbReference type="PROSITE" id="PS00211">
    <property type="entry name" value="ABC_TRANSPORTER_1"/>
    <property type="match status" value="1"/>
</dbReference>
<evidence type="ECO:0000256" key="2">
    <source>
        <dbReference type="ARBA" id="ARBA00022840"/>
    </source>
</evidence>
<dbReference type="CDD" id="cd03221">
    <property type="entry name" value="ABCF_EF-3"/>
    <property type="match status" value="2"/>
</dbReference>
<evidence type="ECO:0000256" key="1">
    <source>
        <dbReference type="ARBA" id="ARBA00022741"/>
    </source>
</evidence>
<keyword evidence="2" id="KW-0067">ATP-binding</keyword>